<dbReference type="Proteomes" id="UP001054902">
    <property type="component" value="Unassembled WGS sequence"/>
</dbReference>
<dbReference type="Pfam" id="PF05960">
    <property type="entry name" value="DUF885"/>
    <property type="match status" value="1"/>
</dbReference>
<sequence>MKAEVKADKLSVLRAEMEATFQWRIDTDPELAASLALLQQRRSKHAIDPRSLKSFQSRLSWVKAALDRINNAISPEDVDTFDSNDRLSYLLYISQLEDYVKYTSKHKAYLCCVNRLEGPQTDLPLYSKYLPINTNEQREFFKQFLKGIPVQLSEVTELLKEGLNQGRTPPSCSLDGVSGQIRKMVENKCDVFFTKVTTLTDDATAVWREDCINIIQNEITEAFATFVEFLDKEYTPNLRTEISAYDGYPDGKEYYKDCLEFHTTTTMSPEEIHQLGLDEVERIKEAMEQVAREDGFENRLDAYMEYLRTDEKFAPKSGEALCAHYRDLTGRIAPALLKLFHTATLPRSPFQIVETPEAHASMAPAAYYLAGGDDRPGTFYVNTSELPTRRLYECESLALHEAIPGHHTQAAVQIENAGLPTFRRYCEDRRYFEAPCRFPFYTGYIEGWGLYSETLGSELGLYQSPSDKMGQLSMEALRSCRLVVDTGMHALGWSADKALQYMLENTAMGEHDARTEVSRYLTWPGQATAYKVGERTFFRLRANANSSLGDAFDPRDFHDVCLQCGPVPLKILEQLVDEYIAEKKSTVEVTGGSIENTDVTESFLDEMTFANWCKCCTVPNACQLQAA</sequence>
<dbReference type="EMBL" id="BLLK01000069">
    <property type="protein sequence ID" value="GFH60510.1"/>
    <property type="molecule type" value="Genomic_DNA"/>
</dbReference>
<dbReference type="PANTHER" id="PTHR33361">
    <property type="entry name" value="GLR0591 PROTEIN"/>
    <property type="match status" value="1"/>
</dbReference>
<reference evidence="1 2" key="1">
    <citation type="journal article" date="2021" name="Sci. Rep.">
        <title>The genome of the diatom Chaetoceros tenuissimus carries an ancient integrated fragment of an extant virus.</title>
        <authorList>
            <person name="Hongo Y."/>
            <person name="Kimura K."/>
            <person name="Takaki Y."/>
            <person name="Yoshida Y."/>
            <person name="Baba S."/>
            <person name="Kobayashi G."/>
            <person name="Nagasaki K."/>
            <person name="Hano T."/>
            <person name="Tomaru Y."/>
        </authorList>
    </citation>
    <scope>NUCLEOTIDE SEQUENCE [LARGE SCALE GENOMIC DNA]</scope>
    <source>
        <strain evidence="1 2">NIES-3715</strain>
    </source>
</reference>
<comment type="caution">
    <text evidence="1">The sequence shown here is derived from an EMBL/GenBank/DDBJ whole genome shotgun (WGS) entry which is preliminary data.</text>
</comment>
<evidence type="ECO:0000313" key="1">
    <source>
        <dbReference type="EMBL" id="GFH60510.1"/>
    </source>
</evidence>
<dbReference type="InterPro" id="IPR010281">
    <property type="entry name" value="DUF885"/>
</dbReference>
<keyword evidence="2" id="KW-1185">Reference proteome</keyword>
<proteinExistence type="predicted"/>
<dbReference type="AlphaFoldDB" id="A0AAD3DBW3"/>
<evidence type="ECO:0000313" key="2">
    <source>
        <dbReference type="Proteomes" id="UP001054902"/>
    </source>
</evidence>
<protein>
    <submittedName>
        <fullName evidence="1">DUF885-domain-containing protein</fullName>
    </submittedName>
</protein>
<accession>A0AAD3DBW3</accession>
<name>A0AAD3DBW3_9STRA</name>
<dbReference type="PANTHER" id="PTHR33361:SF2">
    <property type="entry name" value="DUF885 DOMAIN-CONTAINING PROTEIN"/>
    <property type="match status" value="1"/>
</dbReference>
<gene>
    <name evidence="1" type="ORF">CTEN210_16986</name>
</gene>
<organism evidence="1 2">
    <name type="scientific">Chaetoceros tenuissimus</name>
    <dbReference type="NCBI Taxonomy" id="426638"/>
    <lineage>
        <taxon>Eukaryota</taxon>
        <taxon>Sar</taxon>
        <taxon>Stramenopiles</taxon>
        <taxon>Ochrophyta</taxon>
        <taxon>Bacillariophyta</taxon>
        <taxon>Coscinodiscophyceae</taxon>
        <taxon>Chaetocerotophycidae</taxon>
        <taxon>Chaetocerotales</taxon>
        <taxon>Chaetocerotaceae</taxon>
        <taxon>Chaetoceros</taxon>
    </lineage>
</organism>